<dbReference type="STRING" id="1004.SAMN05661012_00550"/>
<feature type="non-terminal residue" evidence="2">
    <location>
        <position position="83"/>
    </location>
</feature>
<dbReference type="EMBL" id="FPIZ01000002">
    <property type="protein sequence ID" value="SFW22187.1"/>
    <property type="molecule type" value="Genomic_DNA"/>
</dbReference>
<protein>
    <submittedName>
        <fullName evidence="2">Putative transposase of IS4/5 family</fullName>
    </submittedName>
</protein>
<proteinExistence type="predicted"/>
<dbReference type="Pfam" id="PF13340">
    <property type="entry name" value="DUF4096"/>
    <property type="match status" value="1"/>
</dbReference>
<dbReference type="InterPro" id="IPR025161">
    <property type="entry name" value="IS402-like_dom"/>
</dbReference>
<dbReference type="RefSeq" id="WP_143150600.1">
    <property type="nucleotide sequence ID" value="NZ_FPIZ01000002.1"/>
</dbReference>
<dbReference type="PANTHER" id="PTHR30007">
    <property type="entry name" value="PHP DOMAIN PROTEIN"/>
    <property type="match status" value="1"/>
</dbReference>
<dbReference type="AlphaFoldDB" id="A0A1K1MGF7"/>
<dbReference type="Proteomes" id="UP000183788">
    <property type="component" value="Unassembled WGS sequence"/>
</dbReference>
<organism evidence="2 3">
    <name type="scientific">Chitinophaga sancti</name>
    <dbReference type="NCBI Taxonomy" id="1004"/>
    <lineage>
        <taxon>Bacteria</taxon>
        <taxon>Pseudomonadati</taxon>
        <taxon>Bacteroidota</taxon>
        <taxon>Chitinophagia</taxon>
        <taxon>Chitinophagales</taxon>
        <taxon>Chitinophagaceae</taxon>
        <taxon>Chitinophaga</taxon>
    </lineage>
</organism>
<feature type="domain" description="Insertion element IS402-like" evidence="1">
    <location>
        <begin position="8"/>
        <end position="77"/>
    </location>
</feature>
<accession>A0A1K1MGF7</accession>
<sequence>MRTKFTLLTDSHWKSIEKILTDKRKRKYSLRTIFNAILWICRTGSQWRNLSSDFPYWQIVYYYFNKWKKAGVLEQVMLKMVRK</sequence>
<dbReference type="PANTHER" id="PTHR30007:SF0">
    <property type="entry name" value="TRANSPOSASE"/>
    <property type="match status" value="1"/>
</dbReference>
<dbReference type="OrthoDB" id="966067at2"/>
<evidence type="ECO:0000313" key="3">
    <source>
        <dbReference type="Proteomes" id="UP000183788"/>
    </source>
</evidence>
<gene>
    <name evidence="2" type="ORF">SAMN05661012_00550</name>
</gene>
<evidence type="ECO:0000313" key="2">
    <source>
        <dbReference type="EMBL" id="SFW22187.1"/>
    </source>
</evidence>
<name>A0A1K1MGF7_9BACT</name>
<evidence type="ECO:0000259" key="1">
    <source>
        <dbReference type="Pfam" id="PF13340"/>
    </source>
</evidence>
<reference evidence="2 3" key="1">
    <citation type="submission" date="2016-11" db="EMBL/GenBank/DDBJ databases">
        <authorList>
            <person name="Jaros S."/>
            <person name="Januszkiewicz K."/>
            <person name="Wedrychowicz H."/>
        </authorList>
    </citation>
    <scope>NUCLEOTIDE SEQUENCE [LARGE SCALE GENOMIC DNA]</scope>
    <source>
        <strain evidence="2 3">DSM 784</strain>
    </source>
</reference>